<dbReference type="KEGG" id="tca:655360"/>
<feature type="domain" description="EGF-like" evidence="14">
    <location>
        <begin position="507"/>
        <end position="545"/>
    </location>
</feature>
<dbReference type="FunCoup" id="D6W6V4">
    <property type="interactions" value="4"/>
</dbReference>
<feature type="compositionally biased region" description="Pro residues" evidence="12">
    <location>
        <begin position="452"/>
        <end position="464"/>
    </location>
</feature>
<dbReference type="HOGENOM" id="CLU_004826_1_0_1"/>
<dbReference type="OrthoDB" id="10022113at2759"/>
<dbReference type="InParanoid" id="D6W6V4"/>
<feature type="domain" description="EGF-like" evidence="14">
    <location>
        <begin position="213"/>
        <end position="252"/>
    </location>
</feature>
<dbReference type="PROSITE" id="PS01187">
    <property type="entry name" value="EGF_CA"/>
    <property type="match status" value="5"/>
</dbReference>
<evidence type="ECO:0000259" key="14">
    <source>
        <dbReference type="PROSITE" id="PS50026"/>
    </source>
</evidence>
<feature type="compositionally biased region" description="Low complexity" evidence="12">
    <location>
        <begin position="465"/>
        <end position="486"/>
    </location>
</feature>
<dbReference type="OMA" id="MNTCRDI"/>
<dbReference type="FunFam" id="2.10.25.10:FF:000506">
    <property type="entry name" value="Adhesion G protein-coupled receptor E1"/>
    <property type="match status" value="1"/>
</dbReference>
<keyword evidence="9 11" id="KW-1015">Disulfide bond</keyword>
<dbReference type="PROSITE" id="PS50026">
    <property type="entry name" value="EGF_3"/>
    <property type="match status" value="6"/>
</dbReference>
<dbReference type="InterPro" id="IPR018097">
    <property type="entry name" value="EGF_Ca-bd_CS"/>
</dbReference>
<gene>
    <name evidence="15" type="primary">AUGUSTUS-3.0.2_13635</name>
    <name evidence="15" type="ORF">TcasGA2_TC013635</name>
</gene>
<evidence type="ECO:0000256" key="12">
    <source>
        <dbReference type="SAM" id="MobiDB-lite"/>
    </source>
</evidence>
<dbReference type="Proteomes" id="UP000007266">
    <property type="component" value="Linkage group 1"/>
</dbReference>
<evidence type="ECO:0000256" key="6">
    <source>
        <dbReference type="ARBA" id="ARBA00022729"/>
    </source>
</evidence>
<dbReference type="PROSITE" id="PS00010">
    <property type="entry name" value="ASX_HYDROXYL"/>
    <property type="match status" value="5"/>
</dbReference>
<dbReference type="eggNOG" id="KOG1217">
    <property type="taxonomic scope" value="Eukaryota"/>
</dbReference>
<evidence type="ECO:0000256" key="3">
    <source>
        <dbReference type="ARBA" id="ARBA00022525"/>
    </source>
</evidence>
<evidence type="ECO:0000256" key="7">
    <source>
        <dbReference type="ARBA" id="ARBA00022737"/>
    </source>
</evidence>
<dbReference type="InterPro" id="IPR000742">
    <property type="entry name" value="EGF"/>
</dbReference>
<evidence type="ECO:0000313" key="15">
    <source>
        <dbReference type="EMBL" id="EFA11450.2"/>
    </source>
</evidence>
<dbReference type="InterPro" id="IPR049883">
    <property type="entry name" value="NOTCH1_EGF-like"/>
</dbReference>
<dbReference type="PANTHER" id="PTHR24050:SF28">
    <property type="entry name" value="UROMODULIN-LIKE"/>
    <property type="match status" value="1"/>
</dbReference>
<dbReference type="FunFam" id="2.10.25.10:FF:000037">
    <property type="entry name" value="Signal peptide, CUB domain and EGF-like domain-containing 2"/>
    <property type="match status" value="1"/>
</dbReference>
<dbReference type="InterPro" id="IPR055088">
    <property type="entry name" value="Fibulin_C"/>
</dbReference>
<keyword evidence="3" id="KW-0964">Secreted</keyword>
<keyword evidence="10" id="KW-0325">Glycoprotein</keyword>
<dbReference type="InterPro" id="IPR000152">
    <property type="entry name" value="EGF-type_Asp/Asn_hydroxyl_site"/>
</dbReference>
<keyword evidence="16" id="KW-1185">Reference proteome</keyword>
<dbReference type="InterPro" id="IPR026823">
    <property type="entry name" value="cEGF"/>
</dbReference>
<evidence type="ECO:0000256" key="9">
    <source>
        <dbReference type="ARBA" id="ARBA00023157"/>
    </source>
</evidence>
<keyword evidence="7" id="KW-0677">Repeat</keyword>
<comment type="caution">
    <text evidence="11">Lacks conserved residue(s) required for the propagation of feature annotation.</text>
</comment>
<evidence type="ECO:0000256" key="10">
    <source>
        <dbReference type="ARBA" id="ARBA00023180"/>
    </source>
</evidence>
<feature type="domain" description="EGF-like" evidence="14">
    <location>
        <begin position="805"/>
        <end position="845"/>
    </location>
</feature>
<evidence type="ECO:0000256" key="4">
    <source>
        <dbReference type="ARBA" id="ARBA00022530"/>
    </source>
</evidence>
<dbReference type="Pfam" id="PF12662">
    <property type="entry name" value="cEGF"/>
    <property type="match status" value="3"/>
</dbReference>
<keyword evidence="4" id="KW-0272">Extracellular matrix</keyword>
<dbReference type="GO" id="GO:0005509">
    <property type="term" value="F:calcium ion binding"/>
    <property type="evidence" value="ECO:0007669"/>
    <property type="project" value="InterPro"/>
</dbReference>
<accession>D6W6V4</accession>
<keyword evidence="5 11" id="KW-0245">EGF-like domain</keyword>
<sequence>MNKLVVLLFVVPLSAALNVVTLKYCCGVGTQHANAGHQCEAFKPPIDGVRKDDESSCLHSIDVCCKNRIQEIQCDKGINDAKKGQSCNGDGFQKDCCEACQLGRDTGTSTKACQELGLGLPFDKAFTECCKEIIESPTTTTTTERTTTEAIKSTPSTIYSPLPPLENVCDIGDVCAQICIPTQDSYKCACNKGFTLMGDGISCKPDKNKSPKKNDRCSVNNPCDHECIDTGVAIKCSCREGYELAKDKRTCQDIDECAQGIHQCEPTEECVNEEGSYFCDDPNFQPETDLNTDIELDGNCPTGYKFNYEKKVCDDIDECEFDIICPRPQTCINTIGSFKCEDNTPQCPPGFHYKDSIETCTDIDECMTGDNDCNKESQVCLNTKGNYTCIDKVSKKTCPPGFKKNPLTQNCDDIDECVENEEPCGFNEECVNEPGGHNCVPRSGKKTYEYPLRPPYEPVLPPKPTEVASSTSTSTSTSTTTTTTTTKPHVSCPTGYRYSPQTNSCLDIDECSEDPQTCDSSQECYNSPGSYICKCKPGFSKDFQTGACVDINECQLNQHDCTQAQRCDNTIGSYLCARITGCGTGYTLNYANGLCEDDDECALNTHTCNSLGPNFRCRNTLGSYRCDPIRIVPKPAPTPLIPVFSTPFSTQNYPVLIGTRKKCLPGYIMNQHGVCEDINECESNPCPRGQKCLNFNGRYECLSELQCKIGYEMDEAGENCLDINECTRGTHKCKDTQICKNGRGFYTCECPPGHHMNPMTQRCEDIDECKHYRACYLNAECVNTIGSYKCHCKEGFRGKGNSCEDIDECKENAGLCEHSCVNIWGSYRCACKQGFILSYDNRTCTDIDECQKFKDKRLCVGICENVPGSYRCKCPDGYRLGNDGRTCIDIDECQQNICPRHDDICLNTRGGYKCYTINCPPNYIRDPQHKGRCKLPQNFCDRRDIQCILRPEQYTYHYITLVSKLPIQRDSVQFFQINGPIWITTRAEFSMEVVKVEAPYGVQKCDERYFKMVKLDPNAMKIFLVRSIEGPQEVQLKVEMHLYQNNILTANVVSYIFIVVSAYPF</sequence>
<proteinExistence type="inferred from homology"/>
<name>D6W6V4_TRICA</name>
<keyword evidence="6 13" id="KW-0732">Signal</keyword>
<evidence type="ECO:0000256" key="1">
    <source>
        <dbReference type="ARBA" id="ARBA00004498"/>
    </source>
</evidence>
<feature type="region of interest" description="Disordered" evidence="12">
    <location>
        <begin position="450"/>
        <end position="489"/>
    </location>
</feature>
<comment type="subcellular location">
    <subcellularLocation>
        <location evidence="1">Secreted</location>
        <location evidence="1">Extracellular space</location>
        <location evidence="1">Extracellular matrix</location>
    </subcellularLocation>
</comment>
<evidence type="ECO:0000313" key="16">
    <source>
        <dbReference type="Proteomes" id="UP000007266"/>
    </source>
</evidence>
<evidence type="ECO:0000256" key="13">
    <source>
        <dbReference type="SAM" id="SignalP"/>
    </source>
</evidence>
<dbReference type="Pfam" id="PF07645">
    <property type="entry name" value="EGF_CA"/>
    <property type="match status" value="9"/>
</dbReference>
<dbReference type="PROSITE" id="PS01186">
    <property type="entry name" value="EGF_2"/>
    <property type="match status" value="4"/>
</dbReference>
<reference evidence="15 16" key="1">
    <citation type="journal article" date="2008" name="Nature">
        <title>The genome of the model beetle and pest Tribolium castaneum.</title>
        <authorList>
            <consortium name="Tribolium Genome Sequencing Consortium"/>
            <person name="Richards S."/>
            <person name="Gibbs R.A."/>
            <person name="Weinstock G.M."/>
            <person name="Brown S.J."/>
            <person name="Denell R."/>
            <person name="Beeman R.W."/>
            <person name="Gibbs R."/>
            <person name="Beeman R.W."/>
            <person name="Brown S.J."/>
            <person name="Bucher G."/>
            <person name="Friedrich M."/>
            <person name="Grimmelikhuijzen C.J."/>
            <person name="Klingler M."/>
            <person name="Lorenzen M."/>
            <person name="Richards S."/>
            <person name="Roth S."/>
            <person name="Schroder R."/>
            <person name="Tautz D."/>
            <person name="Zdobnov E.M."/>
            <person name="Muzny D."/>
            <person name="Gibbs R.A."/>
            <person name="Weinstock G.M."/>
            <person name="Attaway T."/>
            <person name="Bell S."/>
            <person name="Buhay C.J."/>
            <person name="Chandrabose M.N."/>
            <person name="Chavez D."/>
            <person name="Clerk-Blankenburg K.P."/>
            <person name="Cree A."/>
            <person name="Dao M."/>
            <person name="Davis C."/>
            <person name="Chacko J."/>
            <person name="Dinh H."/>
            <person name="Dugan-Rocha S."/>
            <person name="Fowler G."/>
            <person name="Garner T.T."/>
            <person name="Garnes J."/>
            <person name="Gnirke A."/>
            <person name="Hawes A."/>
            <person name="Hernandez J."/>
            <person name="Hines S."/>
            <person name="Holder M."/>
            <person name="Hume J."/>
            <person name="Jhangiani S.N."/>
            <person name="Joshi V."/>
            <person name="Khan Z.M."/>
            <person name="Jackson L."/>
            <person name="Kovar C."/>
            <person name="Kowis A."/>
            <person name="Lee S."/>
            <person name="Lewis L.R."/>
            <person name="Margolis J."/>
            <person name="Morgan M."/>
            <person name="Nazareth L.V."/>
            <person name="Nguyen N."/>
            <person name="Okwuonu G."/>
            <person name="Parker D."/>
            <person name="Richards S."/>
            <person name="Ruiz S.J."/>
            <person name="Santibanez J."/>
            <person name="Savard J."/>
            <person name="Scherer S.E."/>
            <person name="Schneider B."/>
            <person name="Sodergren E."/>
            <person name="Tautz D."/>
            <person name="Vattahil S."/>
            <person name="Villasana D."/>
            <person name="White C.S."/>
            <person name="Wright R."/>
            <person name="Park Y."/>
            <person name="Beeman R.W."/>
            <person name="Lord J."/>
            <person name="Oppert B."/>
            <person name="Lorenzen M."/>
            <person name="Brown S."/>
            <person name="Wang L."/>
            <person name="Savard J."/>
            <person name="Tautz D."/>
            <person name="Richards S."/>
            <person name="Weinstock G."/>
            <person name="Gibbs R.A."/>
            <person name="Liu Y."/>
            <person name="Worley K."/>
            <person name="Weinstock G."/>
            <person name="Elsik C.G."/>
            <person name="Reese J.T."/>
            <person name="Elhaik E."/>
            <person name="Landan G."/>
            <person name="Graur D."/>
            <person name="Arensburger P."/>
            <person name="Atkinson P."/>
            <person name="Beeman R.W."/>
            <person name="Beidler J."/>
            <person name="Brown S.J."/>
            <person name="Demuth J.P."/>
            <person name="Drury D.W."/>
            <person name="Du Y.Z."/>
            <person name="Fujiwara H."/>
            <person name="Lorenzen M."/>
            <person name="Maselli V."/>
            <person name="Osanai M."/>
            <person name="Park Y."/>
            <person name="Robertson H.M."/>
            <person name="Tu Z."/>
            <person name="Wang J.J."/>
            <person name="Wang S."/>
            <person name="Richards S."/>
            <person name="Song H."/>
            <person name="Zhang L."/>
            <person name="Sodergren E."/>
            <person name="Werner D."/>
            <person name="Stanke M."/>
            <person name="Morgenstern B."/>
            <person name="Solovyev V."/>
            <person name="Kosarev P."/>
            <person name="Brown G."/>
            <person name="Chen H.C."/>
            <person name="Ermolaeva O."/>
            <person name="Hlavina W."/>
            <person name="Kapustin Y."/>
            <person name="Kiryutin B."/>
            <person name="Kitts P."/>
            <person name="Maglott D."/>
            <person name="Pruitt K."/>
            <person name="Sapojnikov V."/>
            <person name="Souvorov A."/>
            <person name="Mackey A.J."/>
            <person name="Waterhouse R.M."/>
            <person name="Wyder S."/>
            <person name="Zdobnov E.M."/>
            <person name="Zdobnov E.M."/>
            <person name="Wyder S."/>
            <person name="Kriventseva E.V."/>
            <person name="Kadowaki T."/>
            <person name="Bork P."/>
            <person name="Aranda M."/>
            <person name="Bao R."/>
            <person name="Beermann A."/>
            <person name="Berns N."/>
            <person name="Bolognesi R."/>
            <person name="Bonneton F."/>
            <person name="Bopp D."/>
            <person name="Brown S.J."/>
            <person name="Bucher G."/>
            <person name="Butts T."/>
            <person name="Chaumot A."/>
            <person name="Denell R.E."/>
            <person name="Ferrier D.E."/>
            <person name="Friedrich M."/>
            <person name="Gordon C.M."/>
            <person name="Jindra M."/>
            <person name="Klingler M."/>
            <person name="Lan Q."/>
            <person name="Lattorff H.M."/>
            <person name="Laudet V."/>
            <person name="von Levetsow C."/>
            <person name="Liu Z."/>
            <person name="Lutz R."/>
            <person name="Lynch J.A."/>
            <person name="da Fonseca R.N."/>
            <person name="Posnien N."/>
            <person name="Reuter R."/>
            <person name="Roth S."/>
            <person name="Savard J."/>
            <person name="Schinko J.B."/>
            <person name="Schmitt C."/>
            <person name="Schoppmeier M."/>
            <person name="Schroder R."/>
            <person name="Shippy T.D."/>
            <person name="Simonnet F."/>
            <person name="Marques-Souza H."/>
            <person name="Tautz D."/>
            <person name="Tomoyasu Y."/>
            <person name="Trauner J."/>
            <person name="Van der Zee M."/>
            <person name="Vervoort M."/>
            <person name="Wittkopp N."/>
            <person name="Wimmer E.A."/>
            <person name="Yang X."/>
            <person name="Jones A.K."/>
            <person name="Sattelle D.B."/>
            <person name="Ebert P.R."/>
            <person name="Nelson D."/>
            <person name="Scott J.G."/>
            <person name="Beeman R.W."/>
            <person name="Muthukrishnan S."/>
            <person name="Kramer K.J."/>
            <person name="Arakane Y."/>
            <person name="Beeman R.W."/>
            <person name="Zhu Q."/>
            <person name="Hogenkamp D."/>
            <person name="Dixit R."/>
            <person name="Oppert B."/>
            <person name="Jiang H."/>
            <person name="Zou Z."/>
            <person name="Marshall J."/>
            <person name="Elpidina E."/>
            <person name="Vinokurov K."/>
            <person name="Oppert C."/>
            <person name="Zou Z."/>
            <person name="Evans J."/>
            <person name="Lu Z."/>
            <person name="Zhao P."/>
            <person name="Sumathipala N."/>
            <person name="Altincicek B."/>
            <person name="Vilcinskas A."/>
            <person name="Williams M."/>
            <person name="Hultmark D."/>
            <person name="Hetru C."/>
            <person name="Jiang H."/>
            <person name="Grimmelikhuijzen C.J."/>
            <person name="Hauser F."/>
            <person name="Cazzamali G."/>
            <person name="Williamson M."/>
            <person name="Park Y."/>
            <person name="Li B."/>
            <person name="Tanaka Y."/>
            <person name="Predel R."/>
            <person name="Neupert S."/>
            <person name="Schachtner J."/>
            <person name="Verleyen P."/>
            <person name="Raible F."/>
            <person name="Bork P."/>
            <person name="Friedrich M."/>
            <person name="Walden K.K."/>
            <person name="Robertson H.M."/>
            <person name="Angeli S."/>
            <person name="Foret S."/>
            <person name="Bucher G."/>
            <person name="Schuetz S."/>
            <person name="Maleszka R."/>
            <person name="Wimmer E.A."/>
            <person name="Beeman R.W."/>
            <person name="Lorenzen M."/>
            <person name="Tomoyasu Y."/>
            <person name="Miller S.C."/>
            <person name="Grossmann D."/>
            <person name="Bucher G."/>
        </authorList>
    </citation>
    <scope>NUCLEOTIDE SEQUENCE [LARGE SCALE GENOMIC DNA]</scope>
    <source>
        <strain evidence="15 16">Georgia GA2</strain>
    </source>
</reference>
<dbReference type="InterPro" id="IPR001881">
    <property type="entry name" value="EGF-like_Ca-bd_dom"/>
</dbReference>
<dbReference type="FunFam" id="2.10.25.10:FF:000005">
    <property type="entry name" value="Fibrillin 2"/>
    <property type="match status" value="2"/>
</dbReference>
<comment type="similarity">
    <text evidence="2">Belongs to the fibulin family.</text>
</comment>
<dbReference type="InterPro" id="IPR009030">
    <property type="entry name" value="Growth_fac_rcpt_cys_sf"/>
</dbReference>
<dbReference type="Gene3D" id="2.10.25.10">
    <property type="entry name" value="Laminin"/>
    <property type="match status" value="15"/>
</dbReference>
<reference evidence="15 16" key="2">
    <citation type="journal article" date="2010" name="Nucleic Acids Res.">
        <title>BeetleBase in 2010: revisions to provide comprehensive genomic information for Tribolium castaneum.</title>
        <authorList>
            <person name="Kim H.S."/>
            <person name="Murphy T."/>
            <person name="Xia J."/>
            <person name="Caragea D."/>
            <person name="Park Y."/>
            <person name="Beeman R.W."/>
            <person name="Lorenzen M.D."/>
            <person name="Butcher S."/>
            <person name="Manak J.R."/>
            <person name="Brown S.J."/>
        </authorList>
    </citation>
    <scope>GENOME REANNOTATION</scope>
    <source>
        <strain evidence="15 16">Georgia GA2</strain>
    </source>
</reference>
<evidence type="ECO:0000256" key="5">
    <source>
        <dbReference type="ARBA" id="ARBA00022536"/>
    </source>
</evidence>
<feature type="disulfide bond" evidence="11">
    <location>
        <begin position="217"/>
        <end position="227"/>
    </location>
</feature>
<dbReference type="SUPFAM" id="SSF57196">
    <property type="entry name" value="EGF/Laminin"/>
    <property type="match status" value="5"/>
</dbReference>
<dbReference type="Pfam" id="PF22914">
    <property type="entry name" value="Fibulin_C"/>
    <property type="match status" value="1"/>
</dbReference>
<dbReference type="CDD" id="cd00054">
    <property type="entry name" value="EGF_CA"/>
    <property type="match status" value="5"/>
</dbReference>
<feature type="domain" description="EGF-like" evidence="14">
    <location>
        <begin position="765"/>
        <end position="804"/>
    </location>
</feature>
<feature type="signal peptide" evidence="13">
    <location>
        <begin position="1"/>
        <end position="16"/>
    </location>
</feature>
<dbReference type="FunFam" id="2.10.25.10:FF:000010">
    <property type="entry name" value="Pro-epidermal growth factor"/>
    <property type="match status" value="1"/>
</dbReference>
<dbReference type="SMART" id="SM00181">
    <property type="entry name" value="EGF"/>
    <property type="match status" value="12"/>
</dbReference>
<protein>
    <submittedName>
        <fullName evidence="15">Neurogenic locus Notch protein-like Protein</fullName>
    </submittedName>
</protein>
<organism evidence="15 16">
    <name type="scientific">Tribolium castaneum</name>
    <name type="common">Red flour beetle</name>
    <dbReference type="NCBI Taxonomy" id="7070"/>
    <lineage>
        <taxon>Eukaryota</taxon>
        <taxon>Metazoa</taxon>
        <taxon>Ecdysozoa</taxon>
        <taxon>Arthropoda</taxon>
        <taxon>Hexapoda</taxon>
        <taxon>Insecta</taxon>
        <taxon>Pterygota</taxon>
        <taxon>Neoptera</taxon>
        <taxon>Endopterygota</taxon>
        <taxon>Coleoptera</taxon>
        <taxon>Polyphaga</taxon>
        <taxon>Cucujiformia</taxon>
        <taxon>Tenebrionidae</taxon>
        <taxon>Tenebrionidae incertae sedis</taxon>
        <taxon>Tribolium</taxon>
    </lineage>
</organism>
<feature type="chain" id="PRO_5007310537" evidence="13">
    <location>
        <begin position="17"/>
        <end position="1065"/>
    </location>
</feature>
<dbReference type="FunFam" id="2.10.25.10:FF:000119">
    <property type="entry name" value="vitamin K-dependent protein S"/>
    <property type="match status" value="1"/>
</dbReference>
<dbReference type="AlphaFoldDB" id="D6W6V4"/>
<dbReference type="PANTHER" id="PTHR24050">
    <property type="entry name" value="PA14 DOMAIN-CONTAINING PROTEIN"/>
    <property type="match status" value="1"/>
</dbReference>
<evidence type="ECO:0000256" key="11">
    <source>
        <dbReference type="PROSITE-ProRule" id="PRU00076"/>
    </source>
</evidence>
<dbReference type="InterPro" id="IPR052235">
    <property type="entry name" value="Nephronectin_domain"/>
</dbReference>
<keyword evidence="8" id="KW-0106">Calcium</keyword>
<feature type="domain" description="EGF-like" evidence="14">
    <location>
        <begin position="722"/>
        <end position="764"/>
    </location>
</feature>
<feature type="domain" description="EGF-like" evidence="14">
    <location>
        <begin position="846"/>
        <end position="888"/>
    </location>
</feature>
<evidence type="ECO:0000256" key="2">
    <source>
        <dbReference type="ARBA" id="ARBA00006127"/>
    </source>
</evidence>
<dbReference type="SUPFAM" id="SSF57184">
    <property type="entry name" value="Growth factor receptor domain"/>
    <property type="match status" value="3"/>
</dbReference>
<dbReference type="STRING" id="7070.D6W6V4"/>
<evidence type="ECO:0000256" key="8">
    <source>
        <dbReference type="ARBA" id="ARBA00022837"/>
    </source>
</evidence>
<dbReference type="SMART" id="SM00179">
    <property type="entry name" value="EGF_CA"/>
    <property type="match status" value="14"/>
</dbReference>
<dbReference type="EMBL" id="KQ971307">
    <property type="protein sequence ID" value="EFA11450.2"/>
    <property type="molecule type" value="Genomic_DNA"/>
</dbReference>
<dbReference type="eggNOG" id="KOG4193">
    <property type="taxonomic scope" value="Eukaryota"/>
</dbReference>